<dbReference type="Gene3D" id="3.30.70.100">
    <property type="match status" value="1"/>
</dbReference>
<dbReference type="SUPFAM" id="SSF54909">
    <property type="entry name" value="Dimeric alpha+beta barrel"/>
    <property type="match status" value="1"/>
</dbReference>
<comment type="caution">
    <text evidence="2">The sequence shown here is derived from an EMBL/GenBank/DDBJ whole genome shotgun (WGS) entry which is preliminary data.</text>
</comment>
<dbReference type="AlphaFoldDB" id="A0A849BPT3"/>
<dbReference type="EMBL" id="JABELX010000001">
    <property type="protein sequence ID" value="NNH68583.1"/>
    <property type="molecule type" value="Genomic_DNA"/>
</dbReference>
<dbReference type="InterPro" id="IPR011008">
    <property type="entry name" value="Dimeric_a/b-barrel"/>
</dbReference>
<reference evidence="2 3" key="1">
    <citation type="submission" date="2020-05" db="EMBL/GenBank/DDBJ databases">
        <title>MicrobeNet Type strains.</title>
        <authorList>
            <person name="Nicholson A.C."/>
        </authorList>
    </citation>
    <scope>NUCLEOTIDE SEQUENCE [LARGE SCALE GENOMIC DNA]</scope>
    <source>
        <strain evidence="2 3">JCM 3224</strain>
    </source>
</reference>
<dbReference type="Proteomes" id="UP000586827">
    <property type="component" value="Unassembled WGS sequence"/>
</dbReference>
<organism evidence="2 3">
    <name type="scientific">Nocardia uniformis</name>
    <dbReference type="NCBI Taxonomy" id="53432"/>
    <lineage>
        <taxon>Bacteria</taxon>
        <taxon>Bacillati</taxon>
        <taxon>Actinomycetota</taxon>
        <taxon>Actinomycetes</taxon>
        <taxon>Mycobacteriales</taxon>
        <taxon>Nocardiaceae</taxon>
        <taxon>Nocardia</taxon>
    </lineage>
</organism>
<sequence length="130" mass="14537">MPVLPWSSGVHKPVEGEQLHVLTSRLPLIRYSDVPRFLRWTLKIRTQLRTAPGCVGYSLDAKLLSKTFWTLSAWSDKEAMEAFVRSGSHAEMLSDMKGRVGSPNFIDSTAGPADIPLSWAAARTRINELR</sequence>
<gene>
    <name evidence="2" type="ORF">HLB23_01580</name>
</gene>
<evidence type="ECO:0000313" key="3">
    <source>
        <dbReference type="Proteomes" id="UP000586827"/>
    </source>
</evidence>
<accession>A0A849BPT3</accession>
<evidence type="ECO:0000313" key="2">
    <source>
        <dbReference type="EMBL" id="NNH68583.1"/>
    </source>
</evidence>
<evidence type="ECO:0000259" key="1">
    <source>
        <dbReference type="Pfam" id="PF03992"/>
    </source>
</evidence>
<keyword evidence="3" id="KW-1185">Reference proteome</keyword>
<dbReference type="RefSeq" id="WP_157552113.1">
    <property type="nucleotide sequence ID" value="NZ_JABELX010000001.1"/>
</dbReference>
<dbReference type="InterPro" id="IPR007138">
    <property type="entry name" value="ABM_dom"/>
</dbReference>
<dbReference type="Pfam" id="PF03992">
    <property type="entry name" value="ABM"/>
    <property type="match status" value="1"/>
</dbReference>
<name>A0A849BPT3_9NOCA</name>
<proteinExistence type="predicted"/>
<feature type="domain" description="ABM" evidence="1">
    <location>
        <begin position="45"/>
        <end position="91"/>
    </location>
</feature>
<protein>
    <recommendedName>
        <fullName evidence="1">ABM domain-containing protein</fullName>
    </recommendedName>
</protein>